<dbReference type="GO" id="GO:0006355">
    <property type="term" value="P:regulation of DNA-templated transcription"/>
    <property type="evidence" value="ECO:0007669"/>
    <property type="project" value="InterPro"/>
</dbReference>
<feature type="DNA-binding region" description="OmpR/PhoB-type" evidence="2">
    <location>
        <begin position="33"/>
        <end position="130"/>
    </location>
</feature>
<protein>
    <recommendedName>
        <fullName evidence="3">OmpR/PhoB-type domain-containing protein</fullName>
    </recommendedName>
</protein>
<evidence type="ECO:0000313" key="4">
    <source>
        <dbReference type="EMBL" id="MXO63837.1"/>
    </source>
</evidence>
<dbReference type="InterPro" id="IPR001867">
    <property type="entry name" value="OmpR/PhoB-type_DNA-bd"/>
</dbReference>
<accession>A0A844YIS3</accession>
<dbReference type="OrthoDB" id="7503051at2"/>
<dbReference type="EMBL" id="WTYN01000003">
    <property type="protein sequence ID" value="MXO63837.1"/>
    <property type="molecule type" value="Genomic_DNA"/>
</dbReference>
<dbReference type="InterPro" id="IPR016032">
    <property type="entry name" value="Sig_transdc_resp-reg_C-effctor"/>
</dbReference>
<dbReference type="Proteomes" id="UP000445582">
    <property type="component" value="Unassembled WGS sequence"/>
</dbReference>
<proteinExistence type="predicted"/>
<dbReference type="GO" id="GO:0003677">
    <property type="term" value="F:DNA binding"/>
    <property type="evidence" value="ECO:0007669"/>
    <property type="project" value="UniProtKB-UniRule"/>
</dbReference>
<dbReference type="AlphaFoldDB" id="A0A844YIS3"/>
<dbReference type="SUPFAM" id="SSF46894">
    <property type="entry name" value="C-terminal effector domain of the bipartite response regulators"/>
    <property type="match status" value="1"/>
</dbReference>
<keyword evidence="5" id="KW-1185">Reference proteome</keyword>
<evidence type="ECO:0000313" key="5">
    <source>
        <dbReference type="Proteomes" id="UP000445582"/>
    </source>
</evidence>
<reference evidence="4 5" key="1">
    <citation type="submission" date="2019-12" db="EMBL/GenBank/DDBJ databases">
        <title>Genomic-based taxomic classification of the family Erythrobacteraceae.</title>
        <authorList>
            <person name="Xu L."/>
        </authorList>
    </citation>
    <scope>NUCLEOTIDE SEQUENCE [LARGE SCALE GENOMIC DNA]</scope>
    <source>
        <strain evidence="4 5">MCCC 1A09965</strain>
    </source>
</reference>
<dbReference type="GO" id="GO:0000160">
    <property type="term" value="P:phosphorelay signal transduction system"/>
    <property type="evidence" value="ECO:0007669"/>
    <property type="project" value="InterPro"/>
</dbReference>
<dbReference type="Pfam" id="PF00486">
    <property type="entry name" value="Trans_reg_C"/>
    <property type="match status" value="1"/>
</dbReference>
<evidence type="ECO:0000256" key="1">
    <source>
        <dbReference type="ARBA" id="ARBA00023125"/>
    </source>
</evidence>
<dbReference type="SMART" id="SM00862">
    <property type="entry name" value="Trans_reg_C"/>
    <property type="match status" value="1"/>
</dbReference>
<comment type="caution">
    <text evidence="4">The sequence shown here is derived from an EMBL/GenBank/DDBJ whole genome shotgun (WGS) entry which is preliminary data.</text>
</comment>
<evidence type="ECO:0000259" key="3">
    <source>
        <dbReference type="PROSITE" id="PS51755"/>
    </source>
</evidence>
<dbReference type="PROSITE" id="PS51755">
    <property type="entry name" value="OMPR_PHOB"/>
    <property type="match status" value="1"/>
</dbReference>
<dbReference type="InterPro" id="IPR036388">
    <property type="entry name" value="WH-like_DNA-bd_sf"/>
</dbReference>
<dbReference type="InterPro" id="IPR011990">
    <property type="entry name" value="TPR-like_helical_dom_sf"/>
</dbReference>
<dbReference type="Gene3D" id="1.10.10.10">
    <property type="entry name" value="Winged helix-like DNA-binding domain superfamily/Winged helix DNA-binding domain"/>
    <property type="match status" value="1"/>
</dbReference>
<dbReference type="Gene3D" id="1.25.40.10">
    <property type="entry name" value="Tetratricopeptide repeat domain"/>
    <property type="match status" value="2"/>
</dbReference>
<gene>
    <name evidence="4" type="ORF">GRI48_12555</name>
</gene>
<sequence>MNESRSFPDLSRVRTDESAPLIDRRDTHHLARREDIRIGHATVRPSIRTVEGPGGVATAEPRVMQVLLALIDAAGSVVTREDLIHHCWKGQVVGDDSVNRAIKEVRKIAKAVDAAFEVETIPRIGYRFKVPEDGGTDKGLPETETTVALRLDRRALLAGGALTLLGTGAGLAWWNAGSDRAGHDRVSTLMERSRIAMRSGDPASEREAESLLEKAVQLAPDRADAWGLLALTRARLDEHIIDDTQQPLHRIDEAANRALELDANNADATAALALAVPYYGDWLNADYRFQNVIQRHPDQIIARDAHSFFLGSVGRMKESADKRMTFVDEGPPDANLHYRSVYAYWFLGDLERANRAASRGLEMWPRQAGNWFARLWILLSSERFDRALAFIDDATGRPPLPDPIVQTLRTAVSAKSSSDPELRQAAIAMLMGGVHQNVAAVINAIMLLNLLGAMDEVFAVSEAYYLEAGPIIAAVKWRPGEPLVPDQRRRKTNPLFTPMAAPMRADPRFLPLIQRMGLTSYWDKRGVAPDFLR</sequence>
<dbReference type="RefSeq" id="WP_160676806.1">
    <property type="nucleotide sequence ID" value="NZ_WTYN01000003.1"/>
</dbReference>
<keyword evidence="1 2" id="KW-0238">DNA-binding</keyword>
<feature type="domain" description="OmpR/PhoB-type" evidence="3">
    <location>
        <begin position="33"/>
        <end position="130"/>
    </location>
</feature>
<organism evidence="4 5">
    <name type="scientific">Qipengyuania oceanensis</name>
    <dbReference type="NCBI Taxonomy" id="1463597"/>
    <lineage>
        <taxon>Bacteria</taxon>
        <taxon>Pseudomonadati</taxon>
        <taxon>Pseudomonadota</taxon>
        <taxon>Alphaproteobacteria</taxon>
        <taxon>Sphingomonadales</taxon>
        <taxon>Erythrobacteraceae</taxon>
        <taxon>Qipengyuania</taxon>
    </lineage>
</organism>
<dbReference type="SUPFAM" id="SSF48452">
    <property type="entry name" value="TPR-like"/>
    <property type="match status" value="1"/>
</dbReference>
<name>A0A844YIS3_9SPHN</name>
<evidence type="ECO:0000256" key="2">
    <source>
        <dbReference type="PROSITE-ProRule" id="PRU01091"/>
    </source>
</evidence>